<gene>
    <name evidence="2" type="ORF">MHUMG1_00892</name>
</gene>
<evidence type="ECO:0000256" key="1">
    <source>
        <dbReference type="SAM" id="SignalP"/>
    </source>
</evidence>
<dbReference type="PANTHER" id="PTHR35560:SF3">
    <property type="entry name" value="PEPTIDASE S9 PROLYL OLIGOPEPTIDASE CATALYTIC DOMAIN-CONTAINING PROTEIN"/>
    <property type="match status" value="1"/>
</dbReference>
<keyword evidence="1" id="KW-0732">Signal</keyword>
<dbReference type="AlphaFoldDB" id="A0A9P8SCW2"/>
<feature type="chain" id="PRO_5040210879" description="Transmembrane protein" evidence="1">
    <location>
        <begin position="25"/>
        <end position="419"/>
    </location>
</feature>
<reference evidence="2 3" key="1">
    <citation type="submission" date="2020-07" db="EMBL/GenBank/DDBJ databases">
        <title>Metarhizium humberi genome.</title>
        <authorList>
            <person name="Lysoe E."/>
        </authorList>
    </citation>
    <scope>NUCLEOTIDE SEQUENCE [LARGE SCALE GENOMIC DNA]</scope>
    <source>
        <strain evidence="2 3">ESALQ1638</strain>
    </source>
</reference>
<evidence type="ECO:0008006" key="4">
    <source>
        <dbReference type="Google" id="ProtNLM"/>
    </source>
</evidence>
<dbReference type="PANTHER" id="PTHR35560">
    <property type="entry name" value="BLL0132 PROTEIN"/>
    <property type="match status" value="1"/>
</dbReference>
<dbReference type="InterPro" id="IPR029058">
    <property type="entry name" value="AB_hydrolase_fold"/>
</dbReference>
<feature type="signal peptide" evidence="1">
    <location>
        <begin position="1"/>
        <end position="24"/>
    </location>
</feature>
<keyword evidence="3" id="KW-1185">Reference proteome</keyword>
<dbReference type="Proteomes" id="UP000764110">
    <property type="component" value="Unassembled WGS sequence"/>
</dbReference>
<dbReference type="EMBL" id="JACEFI010000001">
    <property type="protein sequence ID" value="KAH0602013.1"/>
    <property type="molecule type" value="Genomic_DNA"/>
</dbReference>
<evidence type="ECO:0000313" key="3">
    <source>
        <dbReference type="Proteomes" id="UP000764110"/>
    </source>
</evidence>
<evidence type="ECO:0000313" key="2">
    <source>
        <dbReference type="EMBL" id="KAH0602013.1"/>
    </source>
</evidence>
<comment type="caution">
    <text evidence="2">The sequence shown here is derived from an EMBL/GenBank/DDBJ whole genome shotgun (WGS) entry which is preliminary data.</text>
</comment>
<sequence length="419" mass="45348">MARLSDTARIAVAIIVTLLGVCHAATTFKFCDEASAKEYAYNPPPERLIAPRRDCNHIKHSSPQRCIYRPPGSQLASIPVGNTGSSSTGKLAVFMPDEVDAATVEHAIIIVAGKLSNAGQYWRRLQNVTALHAARPDKTRRKTISVAPLLFSDRYTPGLHGDEHLSWSGPRAWIAGDAANSPPGSNATSIDALEALADEFACSDKYPLLTNVTFVGQSAGGQLVQRYAALARDRPSCGAHVRYVQNNPATCSYFTADRPSSVQGKALPPARSCAESNLWPFGFDDFPGTAAGTLTPVDYFRQYASRDVVATVGYRDTNPCSGDQACQAVLQGGHKRRDRNLIWYRYVHELARTGENLTGFPGTFGDLPDWGPASENRVGLRLALAKDAGHEFAQIFSTPVGQSALFDDVDVLEGWRPGK</sequence>
<dbReference type="Gene3D" id="3.40.50.1820">
    <property type="entry name" value="alpha/beta hydrolase"/>
    <property type="match status" value="1"/>
</dbReference>
<protein>
    <recommendedName>
        <fullName evidence="4">Transmembrane protein</fullName>
    </recommendedName>
</protein>
<dbReference type="SUPFAM" id="SSF53474">
    <property type="entry name" value="alpha/beta-Hydrolases"/>
    <property type="match status" value="1"/>
</dbReference>
<proteinExistence type="predicted"/>
<organism evidence="2 3">
    <name type="scientific">Metarhizium humberi</name>
    <dbReference type="NCBI Taxonomy" id="2596975"/>
    <lineage>
        <taxon>Eukaryota</taxon>
        <taxon>Fungi</taxon>
        <taxon>Dikarya</taxon>
        <taxon>Ascomycota</taxon>
        <taxon>Pezizomycotina</taxon>
        <taxon>Sordariomycetes</taxon>
        <taxon>Hypocreomycetidae</taxon>
        <taxon>Hypocreales</taxon>
        <taxon>Clavicipitaceae</taxon>
        <taxon>Metarhizium</taxon>
    </lineage>
</organism>
<name>A0A9P8SCW2_9HYPO</name>
<accession>A0A9P8SCW2</accession>